<evidence type="ECO:0000256" key="1">
    <source>
        <dbReference type="SAM" id="MobiDB-lite"/>
    </source>
</evidence>
<organism evidence="2 3">
    <name type="scientific">Parambassis ranga</name>
    <name type="common">Indian glassy fish</name>
    <dbReference type="NCBI Taxonomy" id="210632"/>
    <lineage>
        <taxon>Eukaryota</taxon>
        <taxon>Metazoa</taxon>
        <taxon>Chordata</taxon>
        <taxon>Craniata</taxon>
        <taxon>Vertebrata</taxon>
        <taxon>Euteleostomi</taxon>
        <taxon>Actinopterygii</taxon>
        <taxon>Neopterygii</taxon>
        <taxon>Teleostei</taxon>
        <taxon>Neoteleostei</taxon>
        <taxon>Acanthomorphata</taxon>
        <taxon>Ovalentaria</taxon>
        <taxon>Ambassidae</taxon>
        <taxon>Parambassis</taxon>
    </lineage>
</organism>
<reference evidence="3" key="1">
    <citation type="submission" date="2025-08" db="UniProtKB">
        <authorList>
            <consortium name="RefSeq"/>
        </authorList>
    </citation>
    <scope>IDENTIFICATION</scope>
</reference>
<keyword evidence="2" id="KW-1185">Reference proteome</keyword>
<dbReference type="GeneID" id="114445168"/>
<gene>
    <name evidence="3" type="primary">LOC114445168</name>
</gene>
<dbReference type="AlphaFoldDB" id="A0A6P7JGS5"/>
<dbReference type="RefSeq" id="XP_028275928.1">
    <property type="nucleotide sequence ID" value="XM_028420127.1"/>
</dbReference>
<name>A0A6P7JGS5_9TELE</name>
<dbReference type="InParanoid" id="A0A6P7JGS5"/>
<protein>
    <submittedName>
        <fullName evidence="3">Uncharacterized protein LOC114445168</fullName>
    </submittedName>
</protein>
<evidence type="ECO:0000313" key="2">
    <source>
        <dbReference type="Proteomes" id="UP000515145"/>
    </source>
</evidence>
<proteinExistence type="predicted"/>
<dbReference type="Proteomes" id="UP000515145">
    <property type="component" value="Chromosome 13"/>
</dbReference>
<feature type="region of interest" description="Disordered" evidence="1">
    <location>
        <begin position="24"/>
        <end position="43"/>
    </location>
</feature>
<accession>A0A6P7JGS5</accession>
<evidence type="ECO:0000313" key="3">
    <source>
        <dbReference type="RefSeq" id="XP_028275928.1"/>
    </source>
</evidence>
<sequence>MHLNSCTLSLRLRKAARRRSVYIRTGQRGGHGGTQPSSALLGRRNSDYMKMLPVRTEAAFCGRGCKVSRLSSKAGRLLTEVQRLDYSPADVPSVLLMSPVSRCSIRRVSAKKLKSAEVKRCVNGPAANTEGSDVAGEENHAERMGADLMEQLDGGFFWCLRARKKRKRLQLRFGSDGVNSRKRVQTRRFSKSRMSQRTLTQEWTVSLQKTKKNSCCVPIMVTVPGSDSRTGRNPARLWSRW</sequence>